<keyword evidence="11" id="KW-1185">Reference proteome</keyword>
<keyword evidence="4 8" id="KW-0812">Transmembrane</keyword>
<dbReference type="AlphaFoldDB" id="A0ABD2QAQ0"/>
<sequence length="904" mass="102742">MAGLLRQATYTTARLGVYNSLFEHFSGDSGQPPSFLTKVGIGLTAGIMGSFVGTPSEVCLIRMSSDGRLPPNERRNYSNAFNALYRIVKEEGVTTLWRGAIPTMTRAAVVNVSQLVSYSQAKEIFAKQFDIKDGIGLHFCASMISGLVTTINSMPVDIAKTRIQNMRIVDGKPEYSGVFLKHKEYEADKSLEQLRLISKQLELTNEKLKQTESEKENMNQILKKWDSDSKVFSALKDRNEMAITELQASQFDSTRKIASLETIVRSSNIELEAAKKSTNDVQAILSSAFKKLKTLSGDDSVNSTDKINLLIDKISTKLGKIALLELENNELKKTIDQSNQTLINLRSESGSIHNTFRMTVDEVDKLKRVCPSEREELAAENELLRKRTKAQLDQISHWKSLCDQKDHDRQSNDRRLREIDFELAALKTQANAFLNSLATSLSTVDDPCHVNENSVRCTATKRMDELAMTREQLAQTEKKLIDIQLQLSKNYEIDKQATKHLEEDKARWEALSCECDLLKNENNTLKMLKNAENDLMLRMYELVDEIGSILHIEFSVKVDESIHDCLGEIIDCLRGKDGCSQCQMPCRHRSRSKSPSRHSCCVGRASRSNSPKMVSFLEVERCRKAQCVLCDVSRSDPVEFVESPYRMLVRSCADWSDNDWRVLRSLCEHCLSQLHAEFKHQLLAAWEQLNGFRHQHQYQTYDGDQLQCLKNRFHDLEKENEKLKKKLENSDTSLRQENENLNKLLNEMDKARESQLKKIVHLERTLEVQTNSSKSRTKQLKGAQQLLHNLRNKQVKSSEFQDYVATMLGMDPRSLPPGSEVLILQRLYAVLSGSTPIIAPVQTPMIINDTSLIKTKQAVPCRPSLPRIRARPKSTNNKILNSSMESELIMGTKTGFICDRTQKY</sequence>
<reference evidence="10 11" key="1">
    <citation type="submission" date="2024-11" db="EMBL/GenBank/DDBJ databases">
        <title>Adaptive evolution of stress response genes in parasites aligns with host niche diversity.</title>
        <authorList>
            <person name="Hahn C."/>
            <person name="Resl P."/>
        </authorList>
    </citation>
    <scope>NUCLEOTIDE SEQUENCE [LARGE SCALE GENOMIC DNA]</scope>
    <source>
        <strain evidence="10">EGGRZ-B1_66</strain>
        <tissue evidence="10">Body</tissue>
    </source>
</reference>
<gene>
    <name evidence="10" type="ORF">Ciccas_004711</name>
</gene>
<keyword evidence="7 8" id="KW-0472">Membrane</keyword>
<evidence type="ECO:0000256" key="6">
    <source>
        <dbReference type="ARBA" id="ARBA00022989"/>
    </source>
</evidence>
<comment type="caution">
    <text evidence="10">The sequence shown here is derived from an EMBL/GenBank/DDBJ whole genome shotgun (WGS) entry which is preliminary data.</text>
</comment>
<evidence type="ECO:0000256" key="3">
    <source>
        <dbReference type="ARBA" id="ARBA00022448"/>
    </source>
</evidence>
<dbReference type="EMBL" id="JBJKFK010000507">
    <property type="protein sequence ID" value="KAL3316636.1"/>
    <property type="molecule type" value="Genomic_DNA"/>
</dbReference>
<dbReference type="PROSITE" id="PS50920">
    <property type="entry name" value="SOLCAR"/>
    <property type="match status" value="1"/>
</dbReference>
<evidence type="ECO:0000256" key="4">
    <source>
        <dbReference type="ARBA" id="ARBA00022692"/>
    </source>
</evidence>
<dbReference type="SUPFAM" id="SSF103506">
    <property type="entry name" value="Mitochondrial carrier"/>
    <property type="match status" value="1"/>
</dbReference>
<evidence type="ECO:0000256" key="5">
    <source>
        <dbReference type="ARBA" id="ARBA00022737"/>
    </source>
</evidence>
<feature type="repeat" description="Solcar" evidence="8">
    <location>
        <begin position="33"/>
        <end position="124"/>
    </location>
</feature>
<feature type="coiled-coil region" evidence="9">
    <location>
        <begin position="321"/>
        <end position="348"/>
    </location>
</feature>
<accession>A0ABD2QAQ0</accession>
<dbReference type="InterPro" id="IPR050391">
    <property type="entry name" value="Mito_Metabolite_Transporter"/>
</dbReference>
<dbReference type="InterPro" id="IPR018108">
    <property type="entry name" value="MCP_transmembrane"/>
</dbReference>
<dbReference type="PANTHER" id="PTHR45618">
    <property type="entry name" value="MITOCHONDRIAL DICARBOXYLATE CARRIER-RELATED"/>
    <property type="match status" value="1"/>
</dbReference>
<evidence type="ECO:0000256" key="9">
    <source>
        <dbReference type="SAM" id="Coils"/>
    </source>
</evidence>
<dbReference type="InterPro" id="IPR023395">
    <property type="entry name" value="MCP_dom_sf"/>
</dbReference>
<comment type="similarity">
    <text evidence="2">Belongs to the mitochondrial carrier (TC 2.A.29) family.</text>
</comment>
<evidence type="ECO:0000313" key="11">
    <source>
        <dbReference type="Proteomes" id="UP001626550"/>
    </source>
</evidence>
<dbReference type="Gene3D" id="1.50.40.10">
    <property type="entry name" value="Mitochondrial carrier domain"/>
    <property type="match status" value="1"/>
</dbReference>
<feature type="coiled-coil region" evidence="9">
    <location>
        <begin position="706"/>
        <end position="758"/>
    </location>
</feature>
<keyword evidence="9" id="KW-0175">Coiled coil</keyword>
<dbReference type="Pfam" id="PF00153">
    <property type="entry name" value="Mito_carr"/>
    <property type="match status" value="1"/>
</dbReference>
<dbReference type="GO" id="GO:0016020">
    <property type="term" value="C:membrane"/>
    <property type="evidence" value="ECO:0007669"/>
    <property type="project" value="UniProtKB-SubCell"/>
</dbReference>
<feature type="coiled-coil region" evidence="9">
    <location>
        <begin position="191"/>
        <end position="228"/>
    </location>
</feature>
<organism evidence="10 11">
    <name type="scientific">Cichlidogyrus casuarinus</name>
    <dbReference type="NCBI Taxonomy" id="1844966"/>
    <lineage>
        <taxon>Eukaryota</taxon>
        <taxon>Metazoa</taxon>
        <taxon>Spiralia</taxon>
        <taxon>Lophotrochozoa</taxon>
        <taxon>Platyhelminthes</taxon>
        <taxon>Monogenea</taxon>
        <taxon>Monopisthocotylea</taxon>
        <taxon>Dactylogyridea</taxon>
        <taxon>Ancyrocephalidae</taxon>
        <taxon>Cichlidogyrus</taxon>
    </lineage>
</organism>
<dbReference type="Proteomes" id="UP001626550">
    <property type="component" value="Unassembled WGS sequence"/>
</dbReference>
<keyword evidence="6" id="KW-1133">Transmembrane helix</keyword>
<proteinExistence type="inferred from homology"/>
<evidence type="ECO:0000313" key="10">
    <source>
        <dbReference type="EMBL" id="KAL3316636.1"/>
    </source>
</evidence>
<protein>
    <recommendedName>
        <fullName evidence="12">Mitochondrial 2-oxoglutarate/malate carrier protein</fullName>
    </recommendedName>
</protein>
<comment type="subcellular location">
    <subcellularLocation>
        <location evidence="1">Membrane</location>
        <topology evidence="1">Multi-pass membrane protein</topology>
    </subcellularLocation>
</comment>
<evidence type="ECO:0000256" key="8">
    <source>
        <dbReference type="PROSITE-ProRule" id="PRU00282"/>
    </source>
</evidence>
<keyword evidence="5" id="KW-0677">Repeat</keyword>
<evidence type="ECO:0000256" key="2">
    <source>
        <dbReference type="ARBA" id="ARBA00006375"/>
    </source>
</evidence>
<name>A0ABD2QAQ0_9PLAT</name>
<evidence type="ECO:0000256" key="7">
    <source>
        <dbReference type="ARBA" id="ARBA00023136"/>
    </source>
</evidence>
<evidence type="ECO:0008006" key="12">
    <source>
        <dbReference type="Google" id="ProtNLM"/>
    </source>
</evidence>
<keyword evidence="3" id="KW-0813">Transport</keyword>
<evidence type="ECO:0000256" key="1">
    <source>
        <dbReference type="ARBA" id="ARBA00004141"/>
    </source>
</evidence>